<dbReference type="EMBL" id="JADBEO010000001">
    <property type="protein sequence ID" value="MDR4305070.1"/>
    <property type="molecule type" value="Genomic_DNA"/>
</dbReference>
<comment type="cofactor">
    <cofactor evidence="9">
        <name>Zn(2+)</name>
        <dbReference type="ChEBI" id="CHEBI:29105"/>
    </cofactor>
    <text evidence="9">Binds 1 zinc ion per subunit.</text>
</comment>
<evidence type="ECO:0000256" key="3">
    <source>
        <dbReference type="ARBA" id="ARBA00008900"/>
    </source>
</evidence>
<evidence type="ECO:0000256" key="9">
    <source>
        <dbReference type="PIRNR" id="PIRNR006113"/>
    </source>
</evidence>
<comment type="similarity">
    <text evidence="3 9">Belongs to the PTPS family. QueD subfamily.</text>
</comment>
<dbReference type="Gene3D" id="3.30.479.10">
    <property type="entry name" value="6-pyruvoyl tetrahydropterin synthase/QueD"/>
    <property type="match status" value="1"/>
</dbReference>
<sequence length="122" mass="13517">MHELSKQFRFEAAHTLARSIDAEPSRRIHGHSYRAEVTVRGEADAETGMVVDLGLFSRALAEARDGLDHRFLDEVPDLGPATLENLSVWIWRTVSTTCPGLAKVTVFRDSEGDACSYFGPAR</sequence>
<dbReference type="InterPro" id="IPR007115">
    <property type="entry name" value="6-PTP_synth/QueD"/>
</dbReference>
<dbReference type="PANTHER" id="PTHR12589:SF7">
    <property type="entry name" value="6-PYRUVOYL TETRAHYDROBIOPTERIN SYNTHASE"/>
    <property type="match status" value="1"/>
</dbReference>
<reference evidence="10" key="1">
    <citation type="submission" date="2020-10" db="EMBL/GenBank/DDBJ databases">
        <authorList>
            <person name="Abbas A."/>
            <person name="Razzaq R."/>
            <person name="Waqas M."/>
            <person name="Abbas N."/>
            <person name="Nielsen T.K."/>
            <person name="Hansen L.H."/>
            <person name="Hussain S."/>
            <person name="Shahid M."/>
        </authorList>
    </citation>
    <scope>NUCLEOTIDE SEQUENCE</scope>
    <source>
        <strain evidence="10">S14</strain>
    </source>
</reference>
<dbReference type="SUPFAM" id="SSF55620">
    <property type="entry name" value="Tetrahydrobiopterin biosynthesis enzymes-like"/>
    <property type="match status" value="1"/>
</dbReference>
<dbReference type="PANTHER" id="PTHR12589">
    <property type="entry name" value="PYRUVOYL TETRAHYDROBIOPTERIN SYNTHASE"/>
    <property type="match status" value="1"/>
</dbReference>
<dbReference type="EC" id="4.-.-.-" evidence="9"/>
<protein>
    <recommendedName>
        <fullName evidence="4 9">6-carboxy-5,6,7,8-tetrahydropterin synthase</fullName>
        <ecNumber evidence="9">4.-.-.-</ecNumber>
    </recommendedName>
</protein>
<evidence type="ECO:0000256" key="7">
    <source>
        <dbReference type="ARBA" id="ARBA00023239"/>
    </source>
</evidence>
<dbReference type="PIRSF" id="PIRSF006113">
    <property type="entry name" value="PTP_synth"/>
    <property type="match status" value="1"/>
</dbReference>
<evidence type="ECO:0000313" key="11">
    <source>
        <dbReference type="Proteomes" id="UP001181622"/>
    </source>
</evidence>
<keyword evidence="5 9" id="KW-0479">Metal-binding</keyword>
<keyword evidence="9" id="KW-0671">Queuosine biosynthesis</keyword>
<dbReference type="RefSeq" id="WP_309388123.1">
    <property type="nucleotide sequence ID" value="NZ_JADBEO010000001.1"/>
</dbReference>
<evidence type="ECO:0000313" key="10">
    <source>
        <dbReference type="EMBL" id="MDR4305070.1"/>
    </source>
</evidence>
<comment type="function">
    <text evidence="1">Catalyzes the conversion of 7,8-dihydroneopterin triphosphate (H2NTP) to 6-carboxy-5,6,7,8-tetrahydropterin (CPH4) and acetaldehyde.</text>
</comment>
<evidence type="ECO:0000256" key="1">
    <source>
        <dbReference type="ARBA" id="ARBA00002285"/>
    </source>
</evidence>
<name>A0ABU1DAD2_9HYPH</name>
<comment type="pathway">
    <text evidence="2 9">Purine metabolism; 7-cyano-7-deazaguanine biosynthesis.</text>
</comment>
<evidence type="ECO:0000256" key="4">
    <source>
        <dbReference type="ARBA" id="ARBA00018141"/>
    </source>
</evidence>
<gene>
    <name evidence="10" type="ORF">IHQ68_00315</name>
</gene>
<comment type="catalytic activity">
    <reaction evidence="8 9">
        <text>7,8-dihydroneopterin 3'-triphosphate + H2O = 6-carboxy-5,6,7,8-tetrahydropterin + triphosphate + acetaldehyde + 2 H(+)</text>
        <dbReference type="Rhea" id="RHEA:27966"/>
        <dbReference type="ChEBI" id="CHEBI:15343"/>
        <dbReference type="ChEBI" id="CHEBI:15377"/>
        <dbReference type="ChEBI" id="CHEBI:15378"/>
        <dbReference type="ChEBI" id="CHEBI:18036"/>
        <dbReference type="ChEBI" id="CHEBI:58462"/>
        <dbReference type="ChEBI" id="CHEBI:61032"/>
        <dbReference type="EC" id="4.1.2.50"/>
    </reaction>
</comment>
<proteinExistence type="inferred from homology"/>
<evidence type="ECO:0000256" key="6">
    <source>
        <dbReference type="ARBA" id="ARBA00022833"/>
    </source>
</evidence>
<comment type="caution">
    <text evidence="10">The sequence shown here is derived from an EMBL/GenBank/DDBJ whole genome shotgun (WGS) entry which is preliminary data.</text>
</comment>
<evidence type="ECO:0000256" key="2">
    <source>
        <dbReference type="ARBA" id="ARBA00005061"/>
    </source>
</evidence>
<evidence type="ECO:0000256" key="5">
    <source>
        <dbReference type="ARBA" id="ARBA00022723"/>
    </source>
</evidence>
<organism evidence="10 11">
    <name type="scientific">Chelatococcus sambhunathii</name>
    <dbReference type="NCBI Taxonomy" id="363953"/>
    <lineage>
        <taxon>Bacteria</taxon>
        <taxon>Pseudomonadati</taxon>
        <taxon>Pseudomonadota</taxon>
        <taxon>Alphaproteobacteria</taxon>
        <taxon>Hyphomicrobiales</taxon>
        <taxon>Chelatococcaceae</taxon>
        <taxon>Chelatococcus</taxon>
    </lineage>
</organism>
<dbReference type="Pfam" id="PF01242">
    <property type="entry name" value="PTPS"/>
    <property type="match status" value="1"/>
</dbReference>
<keyword evidence="11" id="KW-1185">Reference proteome</keyword>
<keyword evidence="6 9" id="KW-0862">Zinc</keyword>
<dbReference type="InterPro" id="IPR038418">
    <property type="entry name" value="6-PTP_synth/QueD_sf"/>
</dbReference>
<accession>A0ABU1DAD2</accession>
<evidence type="ECO:0000256" key="8">
    <source>
        <dbReference type="ARBA" id="ARBA00048807"/>
    </source>
</evidence>
<dbReference type="Proteomes" id="UP001181622">
    <property type="component" value="Unassembled WGS sequence"/>
</dbReference>
<keyword evidence="7 9" id="KW-0456">Lyase</keyword>